<organism evidence="1 2">
    <name type="scientific">Flavobacterium reichenbachii</name>
    <dbReference type="NCBI Taxonomy" id="362418"/>
    <lineage>
        <taxon>Bacteria</taxon>
        <taxon>Pseudomonadati</taxon>
        <taxon>Bacteroidota</taxon>
        <taxon>Flavobacteriia</taxon>
        <taxon>Flavobacteriales</taxon>
        <taxon>Flavobacteriaceae</taxon>
        <taxon>Flavobacterium</taxon>
    </lineage>
</organism>
<dbReference type="Proteomes" id="UP000028715">
    <property type="component" value="Unassembled WGS sequence"/>
</dbReference>
<dbReference type="AlphaFoldDB" id="A0A085ZMP1"/>
<evidence type="ECO:0000313" key="2">
    <source>
        <dbReference type="Proteomes" id="UP000028715"/>
    </source>
</evidence>
<gene>
    <name evidence="1" type="ORF">IW19_09320</name>
</gene>
<protein>
    <submittedName>
        <fullName evidence="1">Uncharacterized protein</fullName>
    </submittedName>
</protein>
<reference evidence="1 2" key="1">
    <citation type="submission" date="2014-07" db="EMBL/GenBank/DDBJ databases">
        <title>Genome of Flavobacterium reichenbachii LMG 25512.</title>
        <authorList>
            <person name="Stropko S.J."/>
            <person name="Pipes S.E."/>
            <person name="Newman J.D."/>
        </authorList>
    </citation>
    <scope>NUCLEOTIDE SEQUENCE [LARGE SCALE GENOMIC DNA]</scope>
    <source>
        <strain evidence="1 2">LMG 25512</strain>
    </source>
</reference>
<accession>A0A085ZMP1</accession>
<comment type="caution">
    <text evidence="1">The sequence shown here is derived from an EMBL/GenBank/DDBJ whole genome shotgun (WGS) entry which is preliminary data.</text>
</comment>
<name>A0A085ZMP1_9FLAO</name>
<dbReference type="EMBL" id="JPRL01000001">
    <property type="protein sequence ID" value="KFF05705.1"/>
    <property type="molecule type" value="Genomic_DNA"/>
</dbReference>
<evidence type="ECO:0000313" key="1">
    <source>
        <dbReference type="EMBL" id="KFF05705.1"/>
    </source>
</evidence>
<keyword evidence="2" id="KW-1185">Reference proteome</keyword>
<proteinExistence type="predicted"/>
<sequence>MKENLELLKKHNSTIEITEVDNFVNIQKMWNDETFSCNLEKETNFSEFGKIVFPIELSAIYHIDSNKLEVIYAPLISDNILIGRKFNFFYNGIEFQATFEKPTDIFEILAKGFQETETDSSSDTDFRNLRRFRDYYNQDTLPAYIKDLMENKLPINFFISGDFNSISNDFVSLAKHLNFYMSFYDRETPNIVIFEQDLEQKIYETPCYTTKEKFPEIINLSKIDPILLDLFQISRKTTNVRLKFIFYFQVLEYCAYYHLNDDLKKRLTNIIKRPDLLNNTNNYSKLLIEEFKDHFKQNDDSAKLEKLIIDFCKCCTKLH</sequence>
<dbReference type="RefSeq" id="WP_035683351.1">
    <property type="nucleotide sequence ID" value="NZ_JPRL01000001.1"/>
</dbReference>